<dbReference type="Pfam" id="PF01476">
    <property type="entry name" value="LysM"/>
    <property type="match status" value="1"/>
</dbReference>
<reference evidence="2 3" key="1">
    <citation type="submission" date="2019-06" db="EMBL/GenBank/DDBJ databases">
        <authorList>
            <person name="Jiang L."/>
        </authorList>
    </citation>
    <scope>NUCLEOTIDE SEQUENCE [LARGE SCALE GENOMIC DNA]</scope>
    <source>
        <strain evidence="2 3">YIM 48858</strain>
    </source>
</reference>
<gene>
    <name evidence="2" type="ORF">FHG71_06340</name>
</gene>
<organism evidence="2 3">
    <name type="scientific">Rubellimicrobium roseum</name>
    <dbReference type="NCBI Taxonomy" id="687525"/>
    <lineage>
        <taxon>Bacteria</taxon>
        <taxon>Pseudomonadati</taxon>
        <taxon>Pseudomonadota</taxon>
        <taxon>Alphaproteobacteria</taxon>
        <taxon>Rhodobacterales</taxon>
        <taxon>Roseobacteraceae</taxon>
        <taxon>Rubellimicrobium</taxon>
    </lineage>
</organism>
<dbReference type="InterPro" id="IPR013783">
    <property type="entry name" value="Ig-like_fold"/>
</dbReference>
<feature type="domain" description="LysM" evidence="1">
    <location>
        <begin position="347"/>
        <end position="396"/>
    </location>
</feature>
<keyword evidence="3" id="KW-1185">Reference proteome</keyword>
<dbReference type="Pfam" id="PF17936">
    <property type="entry name" value="Big_6"/>
    <property type="match status" value="1"/>
</dbReference>
<dbReference type="InterPro" id="IPR036779">
    <property type="entry name" value="LysM_dom_sf"/>
</dbReference>
<protein>
    <submittedName>
        <fullName evidence="2">LysM peptidoglycan-binding domain-containing protein</fullName>
    </submittedName>
</protein>
<dbReference type="InterPro" id="IPR041498">
    <property type="entry name" value="Big_6"/>
</dbReference>
<evidence type="ECO:0000313" key="2">
    <source>
        <dbReference type="EMBL" id="TNC73457.1"/>
    </source>
</evidence>
<dbReference type="PANTHER" id="PTHR34700">
    <property type="entry name" value="POTASSIUM BINDING PROTEIN KBP"/>
    <property type="match status" value="1"/>
</dbReference>
<dbReference type="SMART" id="SM00257">
    <property type="entry name" value="LysM"/>
    <property type="match status" value="1"/>
</dbReference>
<dbReference type="EMBL" id="VDFV01000004">
    <property type="protein sequence ID" value="TNC73457.1"/>
    <property type="molecule type" value="Genomic_DNA"/>
</dbReference>
<dbReference type="PROSITE" id="PS51782">
    <property type="entry name" value="LYSM"/>
    <property type="match status" value="1"/>
</dbReference>
<accession>A0A5C4NLA3</accession>
<evidence type="ECO:0000313" key="3">
    <source>
        <dbReference type="Proteomes" id="UP000305709"/>
    </source>
</evidence>
<evidence type="ECO:0000259" key="1">
    <source>
        <dbReference type="PROSITE" id="PS51782"/>
    </source>
</evidence>
<dbReference type="PANTHER" id="PTHR34700:SF4">
    <property type="entry name" value="PHAGE-LIKE ELEMENT PBSX PROTEIN XKDP"/>
    <property type="match status" value="1"/>
</dbReference>
<dbReference type="InterPro" id="IPR018392">
    <property type="entry name" value="LysM"/>
</dbReference>
<dbReference type="Gene3D" id="3.10.350.10">
    <property type="entry name" value="LysM domain"/>
    <property type="match status" value="1"/>
</dbReference>
<proteinExistence type="predicted"/>
<dbReference type="OrthoDB" id="370541at2"/>
<dbReference type="CDD" id="cd00118">
    <property type="entry name" value="LysM"/>
    <property type="match status" value="1"/>
</dbReference>
<dbReference type="Proteomes" id="UP000305709">
    <property type="component" value="Unassembled WGS sequence"/>
</dbReference>
<dbReference type="Gene3D" id="2.60.40.10">
    <property type="entry name" value="Immunoglobulins"/>
    <property type="match status" value="2"/>
</dbReference>
<dbReference type="InterPro" id="IPR052196">
    <property type="entry name" value="Bact_Kbp"/>
</dbReference>
<dbReference type="AlphaFoldDB" id="A0A5C4NLA3"/>
<name>A0A5C4NLA3_9RHOB</name>
<comment type="caution">
    <text evidence="2">The sequence shown here is derived from an EMBL/GenBank/DDBJ whole genome shotgun (WGS) entry which is preliminary data.</text>
</comment>
<sequence length="402" mass="41845">MIMSSGLRVMVALAGSCAVAGGIVVLLPRVLPGEAPAPTQATTGIPPVPEIDPADTEAPEAHADEMPRFDAVRLSPDGAGLVAGQARPGASVTILADEEVAAEARADDSGRFVAFVDLPPETGGLELTLRDEAGTTSTETVVLAPLPEPPAPEAMAGSDLDGPVLEATPTARLGPPDRMVAVVDPAPSERPIDPQASDMASSVEASPAELPEAGGQVPVLLSDAEGVRVIQPALAPGADAEVLATVALDAIAYGQTGEVTLTGRGKAGDVVRLYLDNRQVAEARIGADGTWRAELGGTEPGTYVLRLDQLDAAGQVVSRIETPFQRERRESVAAAIAEERAAGQTIAVRTVQPGHTLWAIARDRYGEGLLYVRVFEANRDRIRNPDLIYPGQVFVLPTTERP</sequence>